<reference evidence="1" key="1">
    <citation type="submission" date="2012-04" db="EMBL/GenBank/DDBJ databases">
        <title>The Genome Sequence of Loa loa.</title>
        <authorList>
            <consortium name="The Broad Institute Genome Sequencing Platform"/>
            <consortium name="Broad Institute Genome Sequencing Center for Infectious Disease"/>
            <person name="Nutman T.B."/>
            <person name="Fink D.L."/>
            <person name="Russ C."/>
            <person name="Young S."/>
            <person name="Zeng Q."/>
            <person name="Gargeya S."/>
            <person name="Alvarado L."/>
            <person name="Berlin A."/>
            <person name="Chapman S.B."/>
            <person name="Chen Z."/>
            <person name="Freedman E."/>
            <person name="Gellesch M."/>
            <person name="Goldberg J."/>
            <person name="Griggs A."/>
            <person name="Gujja S."/>
            <person name="Heilman E.R."/>
            <person name="Heiman D."/>
            <person name="Howarth C."/>
            <person name="Mehta T."/>
            <person name="Neiman D."/>
            <person name="Pearson M."/>
            <person name="Roberts A."/>
            <person name="Saif S."/>
            <person name="Shea T."/>
            <person name="Shenoy N."/>
            <person name="Sisk P."/>
            <person name="Stolte C."/>
            <person name="Sykes S."/>
            <person name="White J."/>
            <person name="Yandava C."/>
            <person name="Haas B."/>
            <person name="Henn M.R."/>
            <person name="Nusbaum C."/>
            <person name="Birren B."/>
        </authorList>
    </citation>
    <scope>NUCLEOTIDE SEQUENCE [LARGE SCALE GENOMIC DNA]</scope>
</reference>
<proteinExistence type="predicted"/>
<dbReference type="KEGG" id="loa:LOAG_06160"/>
<protein>
    <submittedName>
        <fullName evidence="1">Uncharacterized protein</fullName>
    </submittedName>
</protein>
<name>A0A1S0U095_LOALO</name>
<dbReference type="GeneID" id="9943567"/>
<evidence type="ECO:0000313" key="1">
    <source>
        <dbReference type="EMBL" id="EFO22330.1"/>
    </source>
</evidence>
<dbReference type="EMBL" id="JH712071">
    <property type="protein sequence ID" value="EFO22330.1"/>
    <property type="molecule type" value="Genomic_DNA"/>
</dbReference>
<dbReference type="CTD" id="9943567"/>
<dbReference type="RefSeq" id="XP_003141744.1">
    <property type="nucleotide sequence ID" value="XM_003141696.1"/>
</dbReference>
<organism evidence="1">
    <name type="scientific">Loa loa</name>
    <name type="common">Eye worm</name>
    <name type="synonym">Filaria loa</name>
    <dbReference type="NCBI Taxonomy" id="7209"/>
    <lineage>
        <taxon>Eukaryota</taxon>
        <taxon>Metazoa</taxon>
        <taxon>Ecdysozoa</taxon>
        <taxon>Nematoda</taxon>
        <taxon>Chromadorea</taxon>
        <taxon>Rhabditida</taxon>
        <taxon>Spirurina</taxon>
        <taxon>Spiruromorpha</taxon>
        <taxon>Filarioidea</taxon>
        <taxon>Onchocercidae</taxon>
        <taxon>Loa</taxon>
    </lineage>
</organism>
<sequence length="99" mass="11725">MQTNPPNNPPERINVRQLSLDHYSYSERNIYNAHSATCYMYSQSKYRVHNERFQEIPTTKVPISLQKHSDIRPTRSVFIRILCEEETRPPVLSSVKMLF</sequence>
<dbReference type="AlphaFoldDB" id="A0A1S0U095"/>
<accession>A0A1S0U095</accession>
<gene>
    <name evidence="1" type="ORF">LOAG_06160</name>
</gene>
<dbReference type="InParanoid" id="A0A1S0U095"/>